<gene>
    <name evidence="1" type="ORF">ONE63_008095</name>
</gene>
<organism evidence="1 2">
    <name type="scientific">Megalurothrips usitatus</name>
    <name type="common">bean blossom thrips</name>
    <dbReference type="NCBI Taxonomy" id="439358"/>
    <lineage>
        <taxon>Eukaryota</taxon>
        <taxon>Metazoa</taxon>
        <taxon>Ecdysozoa</taxon>
        <taxon>Arthropoda</taxon>
        <taxon>Hexapoda</taxon>
        <taxon>Insecta</taxon>
        <taxon>Pterygota</taxon>
        <taxon>Neoptera</taxon>
        <taxon>Paraneoptera</taxon>
        <taxon>Thysanoptera</taxon>
        <taxon>Terebrantia</taxon>
        <taxon>Thripoidea</taxon>
        <taxon>Thripidae</taxon>
        <taxon>Megalurothrips</taxon>
    </lineage>
</organism>
<comment type="caution">
    <text evidence="1">The sequence shown here is derived from an EMBL/GenBank/DDBJ whole genome shotgun (WGS) entry which is preliminary data.</text>
</comment>
<dbReference type="Proteomes" id="UP001075354">
    <property type="component" value="Chromosome 5"/>
</dbReference>
<protein>
    <submittedName>
        <fullName evidence="1">Uncharacterized protein</fullName>
    </submittedName>
</protein>
<evidence type="ECO:0000313" key="1">
    <source>
        <dbReference type="EMBL" id="KAJ1528183.1"/>
    </source>
</evidence>
<dbReference type="AlphaFoldDB" id="A0AAV7XPR2"/>
<name>A0AAV7XPR2_9NEOP</name>
<evidence type="ECO:0000313" key="2">
    <source>
        <dbReference type="Proteomes" id="UP001075354"/>
    </source>
</evidence>
<dbReference type="EMBL" id="JAPTSV010000005">
    <property type="protein sequence ID" value="KAJ1528183.1"/>
    <property type="molecule type" value="Genomic_DNA"/>
</dbReference>
<reference evidence="1" key="1">
    <citation type="submission" date="2022-12" db="EMBL/GenBank/DDBJ databases">
        <title>Chromosome-level genome assembly of the bean flower thrips Megalurothrips usitatus.</title>
        <authorList>
            <person name="Ma L."/>
            <person name="Liu Q."/>
            <person name="Li H."/>
            <person name="Cai W."/>
        </authorList>
    </citation>
    <scope>NUCLEOTIDE SEQUENCE</scope>
    <source>
        <strain evidence="1">Cailab_2022a</strain>
    </source>
</reference>
<keyword evidence="2" id="KW-1185">Reference proteome</keyword>
<sequence>MHQEQIKELEKFLDDPTNYGKSDPSVAFGISHRSVLMDIENCDVTKFLPQDFMHDTIEGTLKLEICCLLNDVLTNKLMTLTDINERIKLFCSCFGVNKPTQIDQKHLDKKKLRQTAAETLNLAFMLPFVLRKRRNGVMESVCREDNLKCFLLRLQLIDILMSDVLTLFEGKHAYFKRLMKILRSLKDPAGTFALRHQRKLCGEMLLSAKSDCGPFLLSSGSFGAAVFISLQTLFHVSGLLNVFSNIPNSAVLSQYKVVTVNGVAYGKRHALMVAVDDGAHMPRFGEILIRHDSKLAFEYRHMAVDGY</sequence>
<proteinExistence type="predicted"/>
<accession>A0AAV7XPR2</accession>